<keyword evidence="5 10" id="KW-0812">Transmembrane</keyword>
<reference evidence="11 12" key="1">
    <citation type="submission" date="2017-08" db="EMBL/GenBank/DDBJ databases">
        <authorList>
            <person name="Park S.-J."/>
            <person name="Kim H."/>
        </authorList>
    </citation>
    <scope>NUCLEOTIDE SEQUENCE [LARGE SCALE GENOMIC DNA]</scope>
    <source>
        <strain evidence="12">ye3</strain>
    </source>
</reference>
<name>A0A410GES0_9BURK</name>
<evidence type="ECO:0000256" key="7">
    <source>
        <dbReference type="ARBA" id="ARBA00023065"/>
    </source>
</evidence>
<dbReference type="InterPro" id="IPR037673">
    <property type="entry name" value="MSC/AndL"/>
</dbReference>
<comment type="similarity">
    <text evidence="2 10">Belongs to the MscL family.</text>
</comment>
<proteinExistence type="inferred from homology"/>
<evidence type="ECO:0000256" key="2">
    <source>
        <dbReference type="ARBA" id="ARBA00007254"/>
    </source>
</evidence>
<dbReference type="Pfam" id="PF01741">
    <property type="entry name" value="MscL"/>
    <property type="match status" value="1"/>
</dbReference>
<evidence type="ECO:0000256" key="5">
    <source>
        <dbReference type="ARBA" id="ARBA00022692"/>
    </source>
</evidence>
<evidence type="ECO:0000256" key="10">
    <source>
        <dbReference type="HAMAP-Rule" id="MF_00115"/>
    </source>
</evidence>
<evidence type="ECO:0000256" key="4">
    <source>
        <dbReference type="ARBA" id="ARBA00022475"/>
    </source>
</evidence>
<dbReference type="HAMAP" id="MF_00115">
    <property type="entry name" value="MscL"/>
    <property type="match status" value="1"/>
</dbReference>
<evidence type="ECO:0000256" key="6">
    <source>
        <dbReference type="ARBA" id="ARBA00022989"/>
    </source>
</evidence>
<organism evidence="11 12">
    <name type="scientific">Pollutimonas thiosulfatoxidans</name>
    <dbReference type="NCBI Taxonomy" id="2028345"/>
    <lineage>
        <taxon>Bacteria</taxon>
        <taxon>Pseudomonadati</taxon>
        <taxon>Pseudomonadota</taxon>
        <taxon>Betaproteobacteria</taxon>
        <taxon>Burkholderiales</taxon>
        <taxon>Alcaligenaceae</taxon>
        <taxon>Pollutimonas</taxon>
    </lineage>
</organism>
<dbReference type="GO" id="GO:0005886">
    <property type="term" value="C:plasma membrane"/>
    <property type="evidence" value="ECO:0007669"/>
    <property type="project" value="UniProtKB-SubCell"/>
</dbReference>
<dbReference type="OrthoDB" id="9810350at2"/>
<dbReference type="AlphaFoldDB" id="A0A410GES0"/>
<dbReference type="PRINTS" id="PR01264">
    <property type="entry name" value="MECHCHANNEL"/>
</dbReference>
<dbReference type="InterPro" id="IPR036019">
    <property type="entry name" value="MscL_channel"/>
</dbReference>
<keyword evidence="10" id="KW-0997">Cell inner membrane</keyword>
<evidence type="ECO:0000256" key="9">
    <source>
        <dbReference type="ARBA" id="ARBA00023303"/>
    </source>
</evidence>
<dbReference type="Proteomes" id="UP000283474">
    <property type="component" value="Chromosome"/>
</dbReference>
<gene>
    <name evidence="10" type="primary">mscL</name>
    <name evidence="11" type="ORF">CKA81_13740</name>
</gene>
<keyword evidence="3 10" id="KW-0813">Transport</keyword>
<dbReference type="PANTHER" id="PTHR30266">
    <property type="entry name" value="MECHANOSENSITIVE CHANNEL MSCL"/>
    <property type="match status" value="1"/>
</dbReference>
<dbReference type="EMBL" id="CP022987">
    <property type="protein sequence ID" value="QAA94793.1"/>
    <property type="molecule type" value="Genomic_DNA"/>
</dbReference>
<keyword evidence="4 10" id="KW-1003">Cell membrane</keyword>
<evidence type="ECO:0000313" key="11">
    <source>
        <dbReference type="EMBL" id="QAA94793.1"/>
    </source>
</evidence>
<protein>
    <recommendedName>
        <fullName evidence="10">Large-conductance mechanosensitive channel</fullName>
    </recommendedName>
</protein>
<dbReference type="GO" id="GO:0008381">
    <property type="term" value="F:mechanosensitive monoatomic ion channel activity"/>
    <property type="evidence" value="ECO:0007669"/>
    <property type="project" value="UniProtKB-UniRule"/>
</dbReference>
<evidence type="ECO:0000256" key="3">
    <source>
        <dbReference type="ARBA" id="ARBA00022448"/>
    </source>
</evidence>
<feature type="transmembrane region" description="Helical" evidence="10">
    <location>
        <begin position="84"/>
        <end position="112"/>
    </location>
</feature>
<sequence length="152" mass="16569">MSKARGFLQEFQEFAVKGNMIDLAVGVIIGAAFSKIIDSLVKDIIMPIVAFVVGGEVDFTNQFWVLRAPADYAGPETYDALTKAGAVVLSWGSFLTVLINFILLAFVVFCLVKAINAARVRVARQQEVVQAEAPPPADVALLTEIRDLLQRK</sequence>
<dbReference type="RefSeq" id="WP_128355787.1">
    <property type="nucleotide sequence ID" value="NZ_CP022987.1"/>
</dbReference>
<feature type="transmembrane region" description="Helical" evidence="10">
    <location>
        <begin position="20"/>
        <end position="37"/>
    </location>
</feature>
<dbReference type="PROSITE" id="PS01327">
    <property type="entry name" value="MSCL"/>
    <property type="match status" value="1"/>
</dbReference>
<accession>A0A410GES0</accession>
<comment type="subcellular location">
    <subcellularLocation>
        <location evidence="10">Cell inner membrane</location>
        <topology evidence="10">Multi-pass membrane protein</topology>
    </subcellularLocation>
    <subcellularLocation>
        <location evidence="1">Cell membrane</location>
        <topology evidence="1">Multi-pass membrane protein</topology>
    </subcellularLocation>
</comment>
<keyword evidence="6 10" id="KW-1133">Transmembrane helix</keyword>
<keyword evidence="8 10" id="KW-0472">Membrane</keyword>
<dbReference type="NCBIfam" id="NF010557">
    <property type="entry name" value="PRK13952.1"/>
    <property type="match status" value="1"/>
</dbReference>
<comment type="subunit">
    <text evidence="10">Homopentamer.</text>
</comment>
<keyword evidence="7 10" id="KW-0406">Ion transport</keyword>
<dbReference type="InterPro" id="IPR019823">
    <property type="entry name" value="Mechanosensitive_channel_CS"/>
</dbReference>
<keyword evidence="12" id="KW-1185">Reference proteome</keyword>
<comment type="function">
    <text evidence="10">Channel that opens in response to stretch forces in the membrane lipid bilayer. May participate in the regulation of osmotic pressure changes within the cell.</text>
</comment>
<dbReference type="SUPFAM" id="SSF81330">
    <property type="entry name" value="Gated mechanosensitive channel"/>
    <property type="match status" value="1"/>
</dbReference>
<evidence type="ECO:0000256" key="8">
    <source>
        <dbReference type="ARBA" id="ARBA00023136"/>
    </source>
</evidence>
<feature type="transmembrane region" description="Helical" evidence="10">
    <location>
        <begin position="44"/>
        <end position="64"/>
    </location>
</feature>
<dbReference type="NCBIfam" id="TIGR00220">
    <property type="entry name" value="mscL"/>
    <property type="match status" value="1"/>
</dbReference>
<dbReference type="InterPro" id="IPR001185">
    <property type="entry name" value="MS_channel"/>
</dbReference>
<dbReference type="KEGG" id="pus:CKA81_13740"/>
<evidence type="ECO:0000313" key="12">
    <source>
        <dbReference type="Proteomes" id="UP000283474"/>
    </source>
</evidence>
<dbReference type="Gene3D" id="1.10.1200.120">
    <property type="entry name" value="Large-conductance mechanosensitive channel, MscL, domain 1"/>
    <property type="match status" value="1"/>
</dbReference>
<evidence type="ECO:0000256" key="1">
    <source>
        <dbReference type="ARBA" id="ARBA00004651"/>
    </source>
</evidence>
<keyword evidence="9 10" id="KW-0407">Ion channel</keyword>
<dbReference type="PANTHER" id="PTHR30266:SF2">
    <property type="entry name" value="LARGE-CONDUCTANCE MECHANOSENSITIVE CHANNEL"/>
    <property type="match status" value="1"/>
</dbReference>